<reference evidence="1 2" key="1">
    <citation type="submission" date="2019-02" db="EMBL/GenBank/DDBJ databases">
        <title>Genome sequencing of the rare red list fungi Dentipellis fragilis.</title>
        <authorList>
            <person name="Buettner E."/>
            <person name="Kellner H."/>
        </authorList>
    </citation>
    <scope>NUCLEOTIDE SEQUENCE [LARGE SCALE GENOMIC DNA]</scope>
    <source>
        <strain evidence="1 2">DSM 105465</strain>
    </source>
</reference>
<proteinExistence type="predicted"/>
<dbReference type="AlphaFoldDB" id="A0A4Y9Z7J9"/>
<accession>A0A4Y9Z7J9</accession>
<comment type="caution">
    <text evidence="1">The sequence shown here is derived from an EMBL/GenBank/DDBJ whole genome shotgun (WGS) entry which is preliminary data.</text>
</comment>
<protein>
    <submittedName>
        <fullName evidence="1">Uncharacterized protein</fullName>
    </submittedName>
</protein>
<dbReference type="Proteomes" id="UP000298327">
    <property type="component" value="Unassembled WGS sequence"/>
</dbReference>
<evidence type="ECO:0000313" key="1">
    <source>
        <dbReference type="EMBL" id="TFY70725.1"/>
    </source>
</evidence>
<organism evidence="1 2">
    <name type="scientific">Dentipellis fragilis</name>
    <dbReference type="NCBI Taxonomy" id="205917"/>
    <lineage>
        <taxon>Eukaryota</taxon>
        <taxon>Fungi</taxon>
        <taxon>Dikarya</taxon>
        <taxon>Basidiomycota</taxon>
        <taxon>Agaricomycotina</taxon>
        <taxon>Agaricomycetes</taxon>
        <taxon>Russulales</taxon>
        <taxon>Hericiaceae</taxon>
        <taxon>Dentipellis</taxon>
    </lineage>
</organism>
<evidence type="ECO:0000313" key="2">
    <source>
        <dbReference type="Proteomes" id="UP000298327"/>
    </source>
</evidence>
<sequence>MADVLRITGPTCHITHQSITNAPLTKQRAASHHTSFPPTGDRLSGLATAAAYRPQKAPSVATSFIVHHKRAQFRILTLRSAFHETHHQASRPPCERSLLSATSYSYIERRAQSSEDAAASRPWRKPDPSHRVLARARHFPCPNLARKL</sequence>
<dbReference type="EMBL" id="SEOQ01000085">
    <property type="protein sequence ID" value="TFY70725.1"/>
    <property type="molecule type" value="Genomic_DNA"/>
</dbReference>
<name>A0A4Y9Z7J9_9AGAM</name>
<gene>
    <name evidence="1" type="ORF">EVG20_g2265</name>
</gene>
<keyword evidence="2" id="KW-1185">Reference proteome</keyword>